<dbReference type="Pfam" id="PF00291">
    <property type="entry name" value="PALP"/>
    <property type="match status" value="1"/>
</dbReference>
<comment type="cofactor">
    <cofactor evidence="1">
        <name>pyridoxal 5'-phosphate</name>
        <dbReference type="ChEBI" id="CHEBI:597326"/>
    </cofactor>
</comment>
<dbReference type="InterPro" id="IPR036052">
    <property type="entry name" value="TrpB-like_PALP_sf"/>
</dbReference>
<keyword evidence="4" id="KW-0663">Pyridoxal phosphate</keyword>
<evidence type="ECO:0000256" key="6">
    <source>
        <dbReference type="ARBA" id="ARBA00023239"/>
    </source>
</evidence>
<dbReference type="PROSITE" id="PS00067">
    <property type="entry name" value="3HCDH"/>
    <property type="match status" value="1"/>
</dbReference>
<dbReference type="GO" id="GO:0003941">
    <property type="term" value="F:L-serine ammonia-lyase activity"/>
    <property type="evidence" value="ECO:0007669"/>
    <property type="project" value="TreeGrafter"/>
</dbReference>
<dbReference type="PROSITE" id="PS00165">
    <property type="entry name" value="DEHYDRATASE_SER_THR"/>
    <property type="match status" value="1"/>
</dbReference>
<dbReference type="GO" id="GO:0070403">
    <property type="term" value="F:NAD+ binding"/>
    <property type="evidence" value="ECO:0007669"/>
    <property type="project" value="InterPro"/>
</dbReference>
<gene>
    <name evidence="10" type="ORF">BFJ72_g14657</name>
</gene>
<sequence length="653" mass="69280">MSEAGAVVVGSGIMGRDIAAIFLNAGWQTQVVAPASGEWDAVRRHVAQSVSQMGGQLYGDLLHLRPALDAVDWSGVEIVIESVTERLEVKQGVFAQLDAMVPRHVPIGSNSSGMRITDIARACSSRERMANAHFFLPAHLVPLVEIARGEFTRGETMDRLMRIFSDVGRIPVRVNRDVPGFLANRIQHALMREAFSVIDEGLATPEDVDAAVRFGFGFRYVAAGPILQKEFAGLDTQFAAASSIYPTLCNDSVPSRTLREKVADGRFGTKSGHGFWRWTDEQIARERSRYEQVLLQAQRLLAPSALPGTAEPGEGGAAPAAWAPAAAQEVAIHRAAQRLQGWAVTTPLLRCDELDAHAGGRVYLKAENLQRSGSFKFRGACNRILALTPGARARGVVAYSSGNHALAVSQAGRMLDVAATVIMPADAPAIKIEGCRASGATVLLYDREHEDREAIGRRLVVEQGLTLVPPFDDALVMAGAGTGALEAVAQMQGQRVDTALVCCSGGGLAAGWTLALRAAWPDARIVVVEPEGFDDTGRSLRSDSAQTNARRSGSIQDALLAPAPGQLTLPVLRTHAAQGVTVSDAEALEAMFFAFAALKLVLEPGGAAPLAAVLARKVALEGRNTLVVCSGGNVDPAVFARCLSLGTERGGRA</sequence>
<dbReference type="InterPro" id="IPR013328">
    <property type="entry name" value="6PGD_dom2"/>
</dbReference>
<evidence type="ECO:0008006" key="12">
    <source>
        <dbReference type="Google" id="ProtNLM"/>
    </source>
</evidence>
<dbReference type="InterPro" id="IPR006176">
    <property type="entry name" value="3-OHacyl-CoA_DH_NAD-bd"/>
</dbReference>
<dbReference type="GO" id="GO:0006567">
    <property type="term" value="P:L-threonine catabolic process"/>
    <property type="evidence" value="ECO:0007669"/>
    <property type="project" value="TreeGrafter"/>
</dbReference>
<dbReference type="Gene3D" id="1.10.1040.10">
    <property type="entry name" value="N-(1-d-carboxylethyl)-l-norvaline Dehydrogenase, domain 2"/>
    <property type="match status" value="1"/>
</dbReference>
<dbReference type="GO" id="GO:0004794">
    <property type="term" value="F:threonine deaminase activity"/>
    <property type="evidence" value="ECO:0007669"/>
    <property type="project" value="TreeGrafter"/>
</dbReference>
<dbReference type="InterPro" id="IPR006180">
    <property type="entry name" value="3-OHacyl-CoA_DH_CS"/>
</dbReference>
<keyword evidence="6" id="KW-0456">Lyase</keyword>
<evidence type="ECO:0000256" key="4">
    <source>
        <dbReference type="ARBA" id="ARBA00022898"/>
    </source>
</evidence>
<evidence type="ECO:0000259" key="8">
    <source>
        <dbReference type="Pfam" id="PF00725"/>
    </source>
</evidence>
<dbReference type="FunFam" id="3.40.50.1100:FF:000005">
    <property type="entry name" value="Threonine dehydratase catabolic"/>
    <property type="match status" value="1"/>
</dbReference>
<dbReference type="GO" id="GO:0006565">
    <property type="term" value="P:L-serine catabolic process"/>
    <property type="evidence" value="ECO:0007669"/>
    <property type="project" value="TreeGrafter"/>
</dbReference>
<feature type="domain" description="3-hydroxyacyl-CoA dehydrogenase C-terminal" evidence="8">
    <location>
        <begin position="180"/>
        <end position="278"/>
    </location>
</feature>
<evidence type="ECO:0000256" key="3">
    <source>
        <dbReference type="ARBA" id="ARBA00010869"/>
    </source>
</evidence>
<dbReference type="PANTHER" id="PTHR48078">
    <property type="entry name" value="THREONINE DEHYDRATASE, MITOCHONDRIAL-RELATED"/>
    <property type="match status" value="1"/>
</dbReference>
<dbReference type="GO" id="GO:0009097">
    <property type="term" value="P:isoleucine biosynthetic process"/>
    <property type="evidence" value="ECO:0007669"/>
    <property type="project" value="TreeGrafter"/>
</dbReference>
<dbReference type="GO" id="GO:0016616">
    <property type="term" value="F:oxidoreductase activity, acting on the CH-OH group of donors, NAD or NADP as acceptor"/>
    <property type="evidence" value="ECO:0007669"/>
    <property type="project" value="InterPro"/>
</dbReference>
<dbReference type="GO" id="GO:0030170">
    <property type="term" value="F:pyridoxal phosphate binding"/>
    <property type="evidence" value="ECO:0007669"/>
    <property type="project" value="InterPro"/>
</dbReference>
<evidence type="ECO:0000256" key="2">
    <source>
        <dbReference type="ARBA" id="ARBA00009463"/>
    </source>
</evidence>
<dbReference type="InterPro" id="IPR006108">
    <property type="entry name" value="3HC_DH_C"/>
</dbReference>
<dbReference type="SUPFAM" id="SSF51735">
    <property type="entry name" value="NAD(P)-binding Rossmann-fold domains"/>
    <property type="match status" value="1"/>
</dbReference>
<evidence type="ECO:0000256" key="5">
    <source>
        <dbReference type="ARBA" id="ARBA00023002"/>
    </source>
</evidence>
<dbReference type="GO" id="GO:0006631">
    <property type="term" value="P:fatty acid metabolic process"/>
    <property type="evidence" value="ECO:0007669"/>
    <property type="project" value="InterPro"/>
</dbReference>
<evidence type="ECO:0000259" key="7">
    <source>
        <dbReference type="Pfam" id="PF00291"/>
    </source>
</evidence>
<dbReference type="PANTHER" id="PTHR48078:SF6">
    <property type="entry name" value="L-THREONINE DEHYDRATASE CATABOLIC TDCB"/>
    <property type="match status" value="1"/>
</dbReference>
<dbReference type="CDD" id="cd01562">
    <property type="entry name" value="Thr-dehyd"/>
    <property type="match status" value="1"/>
</dbReference>
<name>A0A420S0E6_GIBIN</name>
<reference evidence="10 11" key="1">
    <citation type="journal article" date="2018" name="Sci. Rep.">
        <title>Characterisation of pathogen-specific regions and novel effector candidates in Fusarium oxysporum f. sp. cepae.</title>
        <authorList>
            <person name="Armitage A.D."/>
            <person name="Taylor A."/>
            <person name="Sobczyk M.K."/>
            <person name="Baxter L."/>
            <person name="Greenfield B.P."/>
            <person name="Bates H.J."/>
            <person name="Wilson F."/>
            <person name="Jackson A.C."/>
            <person name="Ott S."/>
            <person name="Harrison R.J."/>
            <person name="Clarkson J.P."/>
        </authorList>
    </citation>
    <scope>NUCLEOTIDE SEQUENCE [LARGE SCALE GENOMIC DNA]</scope>
    <source>
        <strain evidence="10 11">Fp_A8</strain>
    </source>
</reference>
<dbReference type="SUPFAM" id="SSF48179">
    <property type="entry name" value="6-phosphogluconate dehydrogenase C-terminal domain-like"/>
    <property type="match status" value="1"/>
</dbReference>
<dbReference type="Pfam" id="PF02737">
    <property type="entry name" value="3HCDH_N"/>
    <property type="match status" value="1"/>
</dbReference>
<dbReference type="Pfam" id="PF00725">
    <property type="entry name" value="3HCDH"/>
    <property type="match status" value="1"/>
</dbReference>
<keyword evidence="5" id="KW-0560">Oxidoreductase</keyword>
<evidence type="ECO:0000259" key="9">
    <source>
        <dbReference type="Pfam" id="PF02737"/>
    </source>
</evidence>
<proteinExistence type="inferred from homology"/>
<dbReference type="Gene3D" id="3.40.50.1100">
    <property type="match status" value="2"/>
</dbReference>
<accession>A0A420S0E6</accession>
<dbReference type="Proteomes" id="UP000283569">
    <property type="component" value="Unassembled WGS sequence"/>
</dbReference>
<feature type="domain" description="Tryptophan synthase beta chain-like PALP" evidence="7">
    <location>
        <begin position="345"/>
        <end position="631"/>
    </location>
</feature>
<dbReference type="AlphaFoldDB" id="A0A420S0E6"/>
<comment type="caution">
    <text evidence="10">The sequence shown here is derived from an EMBL/GenBank/DDBJ whole genome shotgun (WGS) entry which is preliminary data.</text>
</comment>
<evidence type="ECO:0000313" key="11">
    <source>
        <dbReference type="Proteomes" id="UP000283569"/>
    </source>
</evidence>
<comment type="similarity">
    <text evidence="3">Belongs to the serine/threonine dehydratase family.</text>
</comment>
<dbReference type="InterPro" id="IPR036291">
    <property type="entry name" value="NAD(P)-bd_dom_sf"/>
</dbReference>
<organism evidence="10 11">
    <name type="scientific">Gibberella intermedia</name>
    <name type="common">Bulb rot disease fungus</name>
    <name type="synonym">Fusarium proliferatum</name>
    <dbReference type="NCBI Taxonomy" id="948311"/>
    <lineage>
        <taxon>Eukaryota</taxon>
        <taxon>Fungi</taxon>
        <taxon>Dikarya</taxon>
        <taxon>Ascomycota</taxon>
        <taxon>Pezizomycotina</taxon>
        <taxon>Sordariomycetes</taxon>
        <taxon>Hypocreomycetidae</taxon>
        <taxon>Hypocreales</taxon>
        <taxon>Nectriaceae</taxon>
        <taxon>Fusarium</taxon>
        <taxon>Fusarium fujikuroi species complex</taxon>
    </lineage>
</organism>
<dbReference type="Gene3D" id="3.40.50.720">
    <property type="entry name" value="NAD(P)-binding Rossmann-like Domain"/>
    <property type="match status" value="1"/>
</dbReference>
<dbReference type="InterPro" id="IPR000634">
    <property type="entry name" value="Ser/Thr_deHydtase_PyrdxlP-BS"/>
</dbReference>
<feature type="domain" description="3-hydroxyacyl-CoA dehydrogenase NAD binding" evidence="9">
    <location>
        <begin position="7"/>
        <end position="177"/>
    </location>
</feature>
<dbReference type="InterPro" id="IPR050147">
    <property type="entry name" value="Ser/Thr_Dehydratase"/>
</dbReference>
<dbReference type="InterPro" id="IPR001926">
    <property type="entry name" value="TrpB-like_PALP"/>
</dbReference>
<dbReference type="InterPro" id="IPR008927">
    <property type="entry name" value="6-PGluconate_DH-like_C_sf"/>
</dbReference>
<dbReference type="EMBL" id="MRDB01000118">
    <property type="protein sequence ID" value="RKL22729.1"/>
    <property type="molecule type" value="Genomic_DNA"/>
</dbReference>
<evidence type="ECO:0000313" key="10">
    <source>
        <dbReference type="EMBL" id="RKL22729.1"/>
    </source>
</evidence>
<comment type="similarity">
    <text evidence="2">Belongs to the 3-hydroxyacyl-CoA dehydrogenase family.</text>
</comment>
<protein>
    <recommendedName>
        <fullName evidence="12">Tryptophan synthase beta chain-like PALP domain-containing protein</fullName>
    </recommendedName>
</protein>
<evidence type="ECO:0000256" key="1">
    <source>
        <dbReference type="ARBA" id="ARBA00001933"/>
    </source>
</evidence>
<dbReference type="SUPFAM" id="SSF53686">
    <property type="entry name" value="Tryptophan synthase beta subunit-like PLP-dependent enzymes"/>
    <property type="match status" value="1"/>
</dbReference>